<evidence type="ECO:0000256" key="6">
    <source>
        <dbReference type="ARBA" id="ARBA00022723"/>
    </source>
</evidence>
<dbReference type="SFLD" id="SFLDG01065">
    <property type="entry name" value="anaerobic_coproporphyrinogen-I"/>
    <property type="match status" value="1"/>
</dbReference>
<dbReference type="EMBL" id="JAERRB010000004">
    <property type="protein sequence ID" value="MBL0742143.1"/>
    <property type="molecule type" value="Genomic_DNA"/>
</dbReference>
<accession>A0ABS1KRN8</accession>
<evidence type="ECO:0000256" key="5">
    <source>
        <dbReference type="ARBA" id="ARBA00022691"/>
    </source>
</evidence>
<dbReference type="PANTHER" id="PTHR13932">
    <property type="entry name" value="COPROPORPHYRINIGEN III OXIDASE"/>
    <property type="match status" value="1"/>
</dbReference>
<dbReference type="SFLD" id="SFLDF00562">
    <property type="entry name" value="HemN-like__clustered_with_heat"/>
    <property type="match status" value="1"/>
</dbReference>
<dbReference type="Gene3D" id="3.20.20.70">
    <property type="entry name" value="Aldolase class I"/>
    <property type="match status" value="1"/>
</dbReference>
<dbReference type="Pfam" id="PF04055">
    <property type="entry name" value="Radical_SAM"/>
    <property type="match status" value="1"/>
</dbReference>
<dbReference type="InterPro" id="IPR058240">
    <property type="entry name" value="rSAM_sf"/>
</dbReference>
<dbReference type="SUPFAM" id="SSF102114">
    <property type="entry name" value="Radical SAM enzymes"/>
    <property type="match status" value="1"/>
</dbReference>
<dbReference type="PROSITE" id="PS51918">
    <property type="entry name" value="RADICAL_SAM"/>
    <property type="match status" value="1"/>
</dbReference>
<keyword evidence="5 10" id="KW-0949">S-adenosyl-L-methionine</keyword>
<dbReference type="SFLD" id="SFLDF00288">
    <property type="entry name" value="HemN-like__clustered_with_nucl"/>
    <property type="match status" value="1"/>
</dbReference>
<reference evidence="12 13" key="1">
    <citation type="submission" date="2021-01" db="EMBL/GenBank/DDBJ databases">
        <title>Chryseolinea sp. Jin1 Genome sequencing and assembly.</title>
        <authorList>
            <person name="Kim I."/>
        </authorList>
    </citation>
    <scope>NUCLEOTIDE SEQUENCE [LARGE SCALE GENOMIC DNA]</scope>
    <source>
        <strain evidence="12 13">Jin1</strain>
    </source>
</reference>
<evidence type="ECO:0000256" key="3">
    <source>
        <dbReference type="ARBA" id="ARBA00017228"/>
    </source>
</evidence>
<comment type="cofactor">
    <cofactor evidence="1">
        <name>[4Fe-4S] cluster</name>
        <dbReference type="ChEBI" id="CHEBI:49883"/>
    </cofactor>
</comment>
<name>A0ABS1KRN8_9BACT</name>
<dbReference type="SFLD" id="SFLDS00029">
    <property type="entry name" value="Radical_SAM"/>
    <property type="match status" value="1"/>
</dbReference>
<evidence type="ECO:0000256" key="10">
    <source>
        <dbReference type="RuleBase" id="RU364116"/>
    </source>
</evidence>
<dbReference type="InterPro" id="IPR034505">
    <property type="entry name" value="Coproporphyrinogen-III_oxidase"/>
</dbReference>
<keyword evidence="7 10" id="KW-0408">Iron</keyword>
<keyword evidence="4 10" id="KW-0349">Heme</keyword>
<evidence type="ECO:0000256" key="1">
    <source>
        <dbReference type="ARBA" id="ARBA00001966"/>
    </source>
</evidence>
<dbReference type="InterPro" id="IPR004559">
    <property type="entry name" value="HemW-like"/>
</dbReference>
<dbReference type="InterPro" id="IPR013785">
    <property type="entry name" value="Aldolase_TIM"/>
</dbReference>
<comment type="caution">
    <text evidence="12">The sequence shown here is derived from an EMBL/GenBank/DDBJ whole genome shotgun (WGS) entry which is preliminary data.</text>
</comment>
<dbReference type="NCBIfam" id="TIGR00539">
    <property type="entry name" value="hemN_rel"/>
    <property type="match status" value="1"/>
</dbReference>
<dbReference type="PANTHER" id="PTHR13932:SF5">
    <property type="entry name" value="RADICAL S-ADENOSYL METHIONINE DOMAIN-CONTAINING PROTEIN 1, MITOCHONDRIAL"/>
    <property type="match status" value="1"/>
</dbReference>
<dbReference type="InterPro" id="IPR007197">
    <property type="entry name" value="rSAM"/>
</dbReference>
<keyword evidence="9 10" id="KW-0143">Chaperone</keyword>
<keyword evidence="13" id="KW-1185">Reference proteome</keyword>
<evidence type="ECO:0000256" key="7">
    <source>
        <dbReference type="ARBA" id="ARBA00023004"/>
    </source>
</evidence>
<evidence type="ECO:0000256" key="2">
    <source>
        <dbReference type="ARBA" id="ARBA00006100"/>
    </source>
</evidence>
<evidence type="ECO:0000313" key="13">
    <source>
        <dbReference type="Proteomes" id="UP000613030"/>
    </source>
</evidence>
<dbReference type="Proteomes" id="UP000613030">
    <property type="component" value="Unassembled WGS sequence"/>
</dbReference>
<proteinExistence type="inferred from homology"/>
<evidence type="ECO:0000256" key="4">
    <source>
        <dbReference type="ARBA" id="ARBA00022617"/>
    </source>
</evidence>
<comment type="function">
    <text evidence="10">Probably acts as a heme chaperone, transferring heme to an unknown acceptor. Binds one molecule of heme per monomer, possibly covalently. Binds 1 [4Fe-4S] cluster. The cluster is coordinated with 3 cysteines and an exchangeable S-adenosyl-L-methionine.</text>
</comment>
<evidence type="ECO:0000259" key="11">
    <source>
        <dbReference type="PROSITE" id="PS51918"/>
    </source>
</evidence>
<evidence type="ECO:0000256" key="8">
    <source>
        <dbReference type="ARBA" id="ARBA00023014"/>
    </source>
</evidence>
<protein>
    <recommendedName>
        <fullName evidence="3 10">Heme chaperone HemW</fullName>
    </recommendedName>
</protein>
<evidence type="ECO:0000256" key="9">
    <source>
        <dbReference type="ARBA" id="ARBA00023186"/>
    </source>
</evidence>
<gene>
    <name evidence="12" type="primary">hemW</name>
    <name evidence="12" type="ORF">JI741_13015</name>
</gene>
<comment type="similarity">
    <text evidence="2">Belongs to the anaerobic coproporphyrinogen-III oxidase family. HemW subfamily.</text>
</comment>
<organism evidence="12 13">
    <name type="scientific">Chryseolinea lacunae</name>
    <dbReference type="NCBI Taxonomy" id="2801331"/>
    <lineage>
        <taxon>Bacteria</taxon>
        <taxon>Pseudomonadati</taxon>
        <taxon>Bacteroidota</taxon>
        <taxon>Cytophagia</taxon>
        <taxon>Cytophagales</taxon>
        <taxon>Fulvivirgaceae</taxon>
        <taxon>Chryseolinea</taxon>
    </lineage>
</organism>
<dbReference type="SMART" id="SM00729">
    <property type="entry name" value="Elp3"/>
    <property type="match status" value="1"/>
</dbReference>
<evidence type="ECO:0000313" key="12">
    <source>
        <dbReference type="EMBL" id="MBL0742143.1"/>
    </source>
</evidence>
<keyword evidence="8 10" id="KW-0411">Iron-sulfur</keyword>
<keyword evidence="10" id="KW-0004">4Fe-4S</keyword>
<sequence>MAGIYLHIPFCKQACHYCDFHFSTNLDNRASIVAAITEELVLQRDYLQGERVNTVYFGGGTPSLLSEAELNGMLDTLYKTFPVNTGAEFTLEANPDDLTKDKLASLRRSGINRLSIGIQSFDDAVLKFLNRAHNATLASQCVVDAYDAGFENISIDLIYAIPDQTEAVWEENIQKALNLNPQHISSYSLTIEQKTAFGRWAAAGKLRPVDDDLAGQQLQVLVGRLEGAGFDQYEVSNFALPGFQSRHNSSYWKSEAYLGVGPSAHSYNGAHRQFNISNNSLYLKALQAKTIPATREELTREDQINDYLLTTLRTAWGADLTHIFNTWHYDVPTTHGPYLNDLLRSQYASLDNNILRLTRRGKLLADKIASDLFLLTP</sequence>
<comment type="subcellular location">
    <subcellularLocation>
        <location evidence="10">Cytoplasm</location>
    </subcellularLocation>
</comment>
<dbReference type="InterPro" id="IPR006638">
    <property type="entry name" value="Elp3/MiaA/NifB-like_rSAM"/>
</dbReference>
<dbReference type="RefSeq" id="WP_202010064.1">
    <property type="nucleotide sequence ID" value="NZ_JAERRB010000004.1"/>
</dbReference>
<keyword evidence="10" id="KW-0963">Cytoplasm</keyword>
<feature type="domain" description="Radical SAM core" evidence="11">
    <location>
        <begin position="1"/>
        <end position="231"/>
    </location>
</feature>
<keyword evidence="6 10" id="KW-0479">Metal-binding</keyword>